<dbReference type="EC" id="4.1.1.36" evidence="3"/>
<comment type="caution">
    <text evidence="7">The sequence shown here is derived from an EMBL/GenBank/DDBJ whole genome shotgun (WGS) entry which is preliminary data.</text>
</comment>
<comment type="function">
    <text evidence="3">Catalyzes two sequential steps in the biosynthesis of coenzyme A. In the first step cysteine is conjugated to 4'-phosphopantothenate to form 4-phosphopantothenoylcysteine. In the second step the latter compound is decarboxylated to form 4'-phosphopantotheine.</text>
</comment>
<dbReference type="RefSeq" id="WP_057777319.1">
    <property type="nucleotide sequence ID" value="NZ_AYYY01000005.1"/>
</dbReference>
<feature type="domain" description="DNA/pantothenate metabolism flavoprotein C-terminal" evidence="6">
    <location>
        <begin position="182"/>
        <end position="394"/>
    </location>
</feature>
<comment type="similarity">
    <text evidence="3 4">In the N-terminal section; belongs to the HFCD (homo-oligomeric flavin containing Cys decarboxylase) superfamily.</text>
</comment>
<evidence type="ECO:0000256" key="4">
    <source>
        <dbReference type="RuleBase" id="RU364078"/>
    </source>
</evidence>
<gene>
    <name evidence="3" type="primary">coaBC</name>
    <name evidence="7" type="ORF">FC26_GL002209</name>
</gene>
<comment type="function">
    <text evidence="4">Catalyzes two steps in the biosynthesis of coenzyme A. In the first step cysteine is conjugated to 4'-phosphopantothenate to form 4-phosphopantothenoylcysteine, in the latter compound is decarboxylated to form 4'-phosphopantotheine.</text>
</comment>
<dbReference type="Pfam" id="PF04127">
    <property type="entry name" value="DFP"/>
    <property type="match status" value="1"/>
</dbReference>
<comment type="cofactor">
    <cofactor evidence="3">
        <name>Mg(2+)</name>
        <dbReference type="ChEBI" id="CHEBI:18420"/>
    </cofactor>
</comment>
<dbReference type="GO" id="GO:0015941">
    <property type="term" value="P:pantothenate catabolic process"/>
    <property type="evidence" value="ECO:0007669"/>
    <property type="project" value="InterPro"/>
</dbReference>
<dbReference type="InterPro" id="IPR036551">
    <property type="entry name" value="Flavin_trans-like"/>
</dbReference>
<dbReference type="AlphaFoldDB" id="A0A0R2A5T3"/>
<comment type="catalytic activity">
    <reaction evidence="3 4">
        <text>(R)-4'-phosphopantothenate + L-cysteine + CTP = N-[(R)-4-phosphopantothenoyl]-L-cysteine + CMP + diphosphate + H(+)</text>
        <dbReference type="Rhea" id="RHEA:19397"/>
        <dbReference type="ChEBI" id="CHEBI:10986"/>
        <dbReference type="ChEBI" id="CHEBI:15378"/>
        <dbReference type="ChEBI" id="CHEBI:33019"/>
        <dbReference type="ChEBI" id="CHEBI:35235"/>
        <dbReference type="ChEBI" id="CHEBI:37563"/>
        <dbReference type="ChEBI" id="CHEBI:59458"/>
        <dbReference type="ChEBI" id="CHEBI:60377"/>
        <dbReference type="EC" id="6.3.2.5"/>
    </reaction>
</comment>
<dbReference type="NCBIfam" id="TIGR00521">
    <property type="entry name" value="coaBC_dfp"/>
    <property type="match status" value="1"/>
</dbReference>
<name>A0A0R2A5T3_9LACO</name>
<comment type="cofactor">
    <cofactor evidence="3">
        <name>FMN</name>
        <dbReference type="ChEBI" id="CHEBI:58210"/>
    </cofactor>
    <text evidence="3">Binds 1 FMN per subunit.</text>
</comment>
<dbReference type="EC" id="6.3.2.5" evidence="3"/>
<dbReference type="InterPro" id="IPR007085">
    <property type="entry name" value="DNA/pantothenate-metab_flavo_C"/>
</dbReference>
<evidence type="ECO:0000256" key="3">
    <source>
        <dbReference type="HAMAP-Rule" id="MF_02225"/>
    </source>
</evidence>
<dbReference type="Pfam" id="PF02441">
    <property type="entry name" value="Flavoprotein"/>
    <property type="match status" value="1"/>
</dbReference>
<dbReference type="SUPFAM" id="SSF52507">
    <property type="entry name" value="Homo-oligomeric flavin-containing Cys decarboxylases, HFCD"/>
    <property type="match status" value="1"/>
</dbReference>
<dbReference type="PANTHER" id="PTHR14359:SF6">
    <property type="entry name" value="PHOSPHOPANTOTHENOYLCYSTEINE DECARBOXYLASE"/>
    <property type="match status" value="1"/>
</dbReference>
<feature type="binding site" evidence="3">
    <location>
        <position position="323"/>
    </location>
    <ligand>
        <name>CTP</name>
        <dbReference type="ChEBI" id="CHEBI:37563"/>
    </ligand>
</feature>
<evidence type="ECO:0000256" key="2">
    <source>
        <dbReference type="ARBA" id="ARBA00023239"/>
    </source>
</evidence>
<keyword evidence="3 4" id="KW-0436">Ligase</keyword>
<keyword evidence="2 3" id="KW-0456">Lyase</keyword>
<dbReference type="Gene3D" id="3.40.50.10300">
    <property type="entry name" value="CoaB-like"/>
    <property type="match status" value="1"/>
</dbReference>
<dbReference type="PANTHER" id="PTHR14359">
    <property type="entry name" value="HOMO-OLIGOMERIC FLAVIN CONTAINING CYS DECARBOXYLASE FAMILY"/>
    <property type="match status" value="1"/>
</dbReference>
<dbReference type="PATRIC" id="fig|1423813.3.peg.2249"/>
<keyword evidence="1 3" id="KW-0210">Decarboxylase</keyword>
<sequence>MTRVTIHVTGGIAAYKAVSLLRLFQKNGDDVRVAMTESATKFVTPATFEALTKQPVLTDLWSLAQKAKIAHIELADWTELAIVVPATANTIAKMAGGIADNAVSSTLLATDAPKLVVPAMNSHMWANEATQRNIAQLKNDQVNVIPPETGHLAEGYEGTGRMPAIDTIFNMAQAILQSDDRLVGKKILVTAGGTQEDIDPVRFIGNHSSGKMGIAIANAAAQAGASVTLIAGQVKNLATLDSRILVTRVTSTNDMAQAVKHDFTDVDALVMAAAVADFQPITRADQKIKKNPDSDELTLRLRKTPDILKQVGQIKRHQFVVGFAAETQNLLQNANKKLIQKNADIIVANNVSNPGVGFGSDDNQVTILTRNHEPEKWPKMSKQLVAKKIIDLISDQIL</sequence>
<feature type="binding site" evidence="3">
    <location>
        <position position="277"/>
    </location>
    <ligand>
        <name>CTP</name>
        <dbReference type="ChEBI" id="CHEBI:37563"/>
    </ligand>
</feature>
<evidence type="ECO:0000256" key="1">
    <source>
        <dbReference type="ARBA" id="ARBA00022793"/>
    </source>
</evidence>
<keyword evidence="3 4" id="KW-0288">FMN</keyword>
<comment type="pathway">
    <text evidence="3 4">Cofactor biosynthesis; coenzyme A biosynthesis; CoA from (R)-pantothenate: step 2/5.</text>
</comment>
<keyword evidence="3" id="KW-0479">Metal-binding</keyword>
<keyword evidence="3" id="KW-0511">Multifunctional enzyme</keyword>
<accession>A0A0R2A5T3</accession>
<comment type="caution">
    <text evidence="3">Lacks conserved residue(s) required for the propagation of feature annotation.</text>
</comment>
<feature type="binding site" evidence="3">
    <location>
        <position position="341"/>
    </location>
    <ligand>
        <name>CTP</name>
        <dbReference type="ChEBI" id="CHEBI:37563"/>
    </ligand>
</feature>
<dbReference type="InterPro" id="IPR035929">
    <property type="entry name" value="CoaB-like_sf"/>
</dbReference>
<evidence type="ECO:0000259" key="6">
    <source>
        <dbReference type="Pfam" id="PF04127"/>
    </source>
</evidence>
<organism evidence="7 8">
    <name type="scientific">Paucilactobacillus vaccinostercus DSM 20634</name>
    <dbReference type="NCBI Taxonomy" id="1423813"/>
    <lineage>
        <taxon>Bacteria</taxon>
        <taxon>Bacillati</taxon>
        <taxon>Bacillota</taxon>
        <taxon>Bacilli</taxon>
        <taxon>Lactobacillales</taxon>
        <taxon>Lactobacillaceae</taxon>
        <taxon>Paucilactobacillus</taxon>
    </lineage>
</organism>
<evidence type="ECO:0000313" key="7">
    <source>
        <dbReference type="EMBL" id="KRM62632.1"/>
    </source>
</evidence>
<protein>
    <recommendedName>
        <fullName evidence="3">Coenzyme A biosynthesis bifunctional protein CoaBC</fullName>
    </recommendedName>
    <alternativeName>
        <fullName evidence="3">DNA/pantothenate metabolism flavoprotein</fullName>
    </alternativeName>
    <alternativeName>
        <fullName evidence="3">Phosphopantothenoylcysteine synthetase/decarboxylase</fullName>
        <shortName evidence="3">PPCS-PPCDC</shortName>
    </alternativeName>
    <domain>
        <recommendedName>
            <fullName evidence="3">Phosphopantothenoylcysteine decarboxylase</fullName>
            <shortName evidence="3">PPC decarboxylase</shortName>
            <shortName evidence="3">PPC-DC</shortName>
            <ecNumber evidence="3">4.1.1.36</ecNumber>
        </recommendedName>
        <alternativeName>
            <fullName evidence="3">CoaC</fullName>
        </alternativeName>
    </domain>
    <domain>
        <recommendedName>
            <fullName evidence="3">Phosphopantothenate--cysteine ligase</fullName>
            <ecNumber evidence="3">6.3.2.5</ecNumber>
        </recommendedName>
        <alternativeName>
            <fullName evidence="3">CoaB</fullName>
        </alternativeName>
        <alternativeName>
            <fullName evidence="3">Phosphopantothenoylcysteine synthetase</fullName>
            <shortName evidence="3">PPC synthetase</shortName>
            <shortName evidence="3">PPC-S</shortName>
        </alternativeName>
    </domain>
</protein>
<reference evidence="7 8" key="1">
    <citation type="journal article" date="2015" name="Genome Announc.">
        <title>Expanding the biotechnology potential of lactobacilli through comparative genomics of 213 strains and associated genera.</title>
        <authorList>
            <person name="Sun Z."/>
            <person name="Harris H.M."/>
            <person name="McCann A."/>
            <person name="Guo C."/>
            <person name="Argimon S."/>
            <person name="Zhang W."/>
            <person name="Yang X."/>
            <person name="Jeffery I.B."/>
            <person name="Cooney J.C."/>
            <person name="Kagawa T.F."/>
            <person name="Liu W."/>
            <person name="Song Y."/>
            <person name="Salvetti E."/>
            <person name="Wrobel A."/>
            <person name="Rasinkangas P."/>
            <person name="Parkhill J."/>
            <person name="Rea M.C."/>
            <person name="O'Sullivan O."/>
            <person name="Ritari J."/>
            <person name="Douillard F.P."/>
            <person name="Paul Ross R."/>
            <person name="Yang R."/>
            <person name="Briner A.E."/>
            <person name="Felis G.E."/>
            <person name="de Vos W.M."/>
            <person name="Barrangou R."/>
            <person name="Klaenhammer T.R."/>
            <person name="Caufield P.W."/>
            <person name="Cui Y."/>
            <person name="Zhang H."/>
            <person name="O'Toole P.W."/>
        </authorList>
    </citation>
    <scope>NUCLEOTIDE SEQUENCE [LARGE SCALE GENOMIC DNA]</scope>
    <source>
        <strain evidence="7 8">DSM 20634</strain>
    </source>
</reference>
<dbReference type="GO" id="GO:0015937">
    <property type="term" value="P:coenzyme A biosynthetic process"/>
    <property type="evidence" value="ECO:0007669"/>
    <property type="project" value="UniProtKB-UniRule"/>
</dbReference>
<dbReference type="GO" id="GO:0046872">
    <property type="term" value="F:metal ion binding"/>
    <property type="evidence" value="ECO:0007669"/>
    <property type="project" value="UniProtKB-KW"/>
</dbReference>
<dbReference type="GO" id="GO:0071513">
    <property type="term" value="C:phosphopantothenoylcysteine decarboxylase complex"/>
    <property type="evidence" value="ECO:0007669"/>
    <property type="project" value="TreeGrafter"/>
</dbReference>
<dbReference type="SUPFAM" id="SSF102645">
    <property type="entry name" value="CoaB-like"/>
    <property type="match status" value="1"/>
</dbReference>
<dbReference type="Proteomes" id="UP000051733">
    <property type="component" value="Unassembled WGS sequence"/>
</dbReference>
<feature type="binding site" evidence="3">
    <location>
        <position position="337"/>
    </location>
    <ligand>
        <name>CTP</name>
        <dbReference type="ChEBI" id="CHEBI:37563"/>
    </ligand>
</feature>
<comment type="similarity">
    <text evidence="3 4">In the C-terminal section; belongs to the PPC synthetase family.</text>
</comment>
<keyword evidence="3" id="KW-0460">Magnesium</keyword>
<evidence type="ECO:0000313" key="8">
    <source>
        <dbReference type="Proteomes" id="UP000051733"/>
    </source>
</evidence>
<comment type="pathway">
    <text evidence="3 4">Cofactor biosynthesis; coenzyme A biosynthesis; CoA from (R)-pantothenate: step 3/5.</text>
</comment>
<dbReference type="GO" id="GO:0004633">
    <property type="term" value="F:phosphopantothenoylcysteine decarboxylase activity"/>
    <property type="evidence" value="ECO:0007669"/>
    <property type="project" value="UniProtKB-UniRule"/>
</dbReference>
<dbReference type="InterPro" id="IPR003382">
    <property type="entry name" value="Flavoprotein"/>
</dbReference>
<dbReference type="GO" id="GO:0010181">
    <property type="term" value="F:FMN binding"/>
    <property type="evidence" value="ECO:0007669"/>
    <property type="project" value="UniProtKB-UniRule"/>
</dbReference>
<feature type="region of interest" description="Phosphopantothenoylcysteine decarboxylase" evidence="3">
    <location>
        <begin position="1"/>
        <end position="186"/>
    </location>
</feature>
<dbReference type="EMBL" id="AYYY01000005">
    <property type="protein sequence ID" value="KRM62632.1"/>
    <property type="molecule type" value="Genomic_DNA"/>
</dbReference>
<dbReference type="Gene3D" id="3.40.50.1950">
    <property type="entry name" value="Flavin prenyltransferase-like"/>
    <property type="match status" value="1"/>
</dbReference>
<feature type="region of interest" description="Phosphopantothenate--cysteine ligase" evidence="3">
    <location>
        <begin position="187"/>
        <end position="398"/>
    </location>
</feature>
<dbReference type="STRING" id="1423813.FC26_GL002209"/>
<dbReference type="UniPathway" id="UPA00241">
    <property type="reaction ID" value="UER00353"/>
</dbReference>
<dbReference type="OrthoDB" id="9802554at2"/>
<keyword evidence="3 4" id="KW-0285">Flavoprotein</keyword>
<dbReference type="GO" id="GO:0004632">
    <property type="term" value="F:phosphopantothenate--cysteine ligase activity"/>
    <property type="evidence" value="ECO:0007669"/>
    <property type="project" value="UniProtKB-UniRule"/>
</dbReference>
<keyword evidence="8" id="KW-1185">Reference proteome</keyword>
<dbReference type="HAMAP" id="MF_02225">
    <property type="entry name" value="CoaBC"/>
    <property type="match status" value="1"/>
</dbReference>
<feature type="binding site" evidence="3">
    <location>
        <begin position="305"/>
        <end position="308"/>
    </location>
    <ligand>
        <name>CTP</name>
        <dbReference type="ChEBI" id="CHEBI:37563"/>
    </ligand>
</feature>
<dbReference type="InterPro" id="IPR005252">
    <property type="entry name" value="CoaBC"/>
</dbReference>
<feature type="domain" description="Flavoprotein" evidence="5">
    <location>
        <begin position="3"/>
        <end position="169"/>
    </location>
</feature>
<proteinExistence type="inferred from homology"/>
<evidence type="ECO:0000259" key="5">
    <source>
        <dbReference type="Pfam" id="PF02441"/>
    </source>
</evidence>
<feature type="binding site" evidence="3">
    <location>
        <position position="287"/>
    </location>
    <ligand>
        <name>CTP</name>
        <dbReference type="ChEBI" id="CHEBI:37563"/>
    </ligand>
</feature>
<comment type="catalytic activity">
    <reaction evidence="3 4">
        <text>N-[(R)-4-phosphopantothenoyl]-L-cysteine + H(+) = (R)-4'-phosphopantetheine + CO2</text>
        <dbReference type="Rhea" id="RHEA:16793"/>
        <dbReference type="ChEBI" id="CHEBI:15378"/>
        <dbReference type="ChEBI" id="CHEBI:16526"/>
        <dbReference type="ChEBI" id="CHEBI:59458"/>
        <dbReference type="ChEBI" id="CHEBI:61723"/>
        <dbReference type="EC" id="4.1.1.36"/>
    </reaction>
</comment>